<dbReference type="SUPFAM" id="SSF88713">
    <property type="entry name" value="Glycoside hydrolase/deacetylase"/>
    <property type="match status" value="1"/>
</dbReference>
<comment type="similarity">
    <text evidence="1 3">Belongs to the glycosyl hydrolase 57 family.</text>
</comment>
<dbReference type="Gene3D" id="2.60.40.1190">
    <property type="match status" value="1"/>
</dbReference>
<protein>
    <submittedName>
        <fullName evidence="8">Putative glycosidase</fullName>
    </submittedName>
</protein>
<evidence type="ECO:0000259" key="6">
    <source>
        <dbReference type="Pfam" id="PF03065"/>
    </source>
</evidence>
<dbReference type="InterPro" id="IPR019248">
    <property type="entry name" value="Glucodextran_C"/>
</dbReference>
<evidence type="ECO:0000256" key="2">
    <source>
        <dbReference type="ARBA" id="ARBA00023277"/>
    </source>
</evidence>
<accession>A0A117LGS9</accession>
<feature type="chain" id="PRO_5007150725" evidence="5">
    <location>
        <begin position="26"/>
        <end position="954"/>
    </location>
</feature>
<evidence type="ECO:0000259" key="7">
    <source>
        <dbReference type="Pfam" id="PF09985"/>
    </source>
</evidence>
<dbReference type="GO" id="GO:0016798">
    <property type="term" value="F:hydrolase activity, acting on glycosyl bonds"/>
    <property type="evidence" value="ECO:0007669"/>
    <property type="project" value="UniProtKB-KW"/>
</dbReference>
<gene>
    <name evidence="8" type="ORF">XD73_0837</name>
</gene>
<dbReference type="Pfam" id="PF09985">
    <property type="entry name" value="Glucodextran_C"/>
    <property type="match status" value="1"/>
</dbReference>
<reference evidence="8 9" key="1">
    <citation type="journal article" date="2015" name="MBio">
        <title>Genome-Resolved Metagenomic Analysis Reveals Roles for Candidate Phyla and Other Microbial Community Members in Biogeochemical Transformations in Oil Reservoirs.</title>
        <authorList>
            <person name="Hu P."/>
            <person name="Tom L."/>
            <person name="Singh A."/>
            <person name="Thomas B.C."/>
            <person name="Baker B.J."/>
            <person name="Piceno Y.M."/>
            <person name="Andersen G.L."/>
            <person name="Banfield J.F."/>
        </authorList>
    </citation>
    <scope>NUCLEOTIDE SEQUENCE [LARGE SCALE GENOMIC DNA]</scope>
    <source>
        <strain evidence="8">46_16</strain>
    </source>
</reference>
<proteinExistence type="inferred from homology"/>
<feature type="compositionally biased region" description="Acidic residues" evidence="4">
    <location>
        <begin position="41"/>
        <end position="52"/>
    </location>
</feature>
<dbReference type="InterPro" id="IPR052046">
    <property type="entry name" value="GH57_Enzymes"/>
</dbReference>
<feature type="non-terminal residue" evidence="8">
    <location>
        <position position="954"/>
    </location>
</feature>
<evidence type="ECO:0000256" key="3">
    <source>
        <dbReference type="RuleBase" id="RU361196"/>
    </source>
</evidence>
<dbReference type="SUPFAM" id="SSF49344">
    <property type="entry name" value="CBD9-like"/>
    <property type="match status" value="1"/>
</dbReference>
<dbReference type="InterPro" id="IPR004300">
    <property type="entry name" value="Glyco_hydro_57_N"/>
</dbReference>
<evidence type="ECO:0000256" key="4">
    <source>
        <dbReference type="SAM" id="MobiDB-lite"/>
    </source>
</evidence>
<evidence type="ECO:0000313" key="8">
    <source>
        <dbReference type="EMBL" id="KUK46285.1"/>
    </source>
</evidence>
<dbReference type="PROSITE" id="PS51257">
    <property type="entry name" value="PROKAR_LIPOPROTEIN"/>
    <property type="match status" value="1"/>
</dbReference>
<name>A0A117LGS9_9CHLR</name>
<keyword evidence="2 3" id="KW-0119">Carbohydrate metabolism</keyword>
<feature type="signal peptide" evidence="5">
    <location>
        <begin position="1"/>
        <end position="25"/>
    </location>
</feature>
<dbReference type="GO" id="GO:0005975">
    <property type="term" value="P:carbohydrate metabolic process"/>
    <property type="evidence" value="ECO:0007669"/>
    <property type="project" value="InterPro"/>
</dbReference>
<dbReference type="PANTHER" id="PTHR36306">
    <property type="entry name" value="ALPHA-AMYLASE-RELATED-RELATED"/>
    <property type="match status" value="1"/>
</dbReference>
<keyword evidence="8" id="KW-0378">Hydrolase</keyword>
<evidence type="ECO:0000256" key="5">
    <source>
        <dbReference type="SAM" id="SignalP"/>
    </source>
</evidence>
<feature type="domain" description="Glucodextranase-like C-terminal" evidence="7">
    <location>
        <begin position="795"/>
        <end position="953"/>
    </location>
</feature>
<dbReference type="Gene3D" id="3.20.110.10">
    <property type="entry name" value="Glycoside hydrolase 38, N terminal domain"/>
    <property type="match status" value="2"/>
</dbReference>
<sequence>MKKHFNLIVFLVLASILLGACAPQASETPEVPTLAPAVDTTEAEEEPTEVEETELVEDQPQILYVNLTWHQHQPLYYKDADGIYTRPWVRVHATKDYLDMAEKIAEYEDVQVSFNLTPSLIRQINDLANGAKDIYWVLAEKPASELTLEEKQFILERFFDANWDNIIARYPRYQALLDKRGGGDQASVQAALDSFTEQDFTDLQVWFNLAWFDPEYLSQEPLLALVEKGENFTQEDKDILFTKVLEVVQSVIPYHKELQDAGQIEVTTTPYAHPILPLIYDIELALIGNPGAEMPEADFSYPQDAVKHLEISVEMYEENFGREVRGLWPGEGSVAQAIVPLVADAGYTFMQTGEPVLAKSLGIDSFTRDSQGFVQQPDDLYRPYYVTAEDGSKVAVFFRDGSLSDRIGFDYSGMDGEAAAQDLISHLEGVQADLQASGSEGPHIVSIILDGENAWEHYKNDGNDFFHALYSKFAESEVLETITPSAYLEMFPEQRELDDLFPGAWFSPNYDTWIGEGEEAVAWDYLAQVREDLSLYENGEADASEEAIAEAFDFMYLAEGSDWFWWYGADQDSGQDSYFDEGYRALLAGVYESLGIDVPGFVSVPVIEAQPVSATRSMSGIASPVVDGEDEPAWETAAYYEASEGAAISGLYTSLDEENLYLRFDFEGAVGSKQFSVYFTVPGLETGKRALSLESESVLGFRANKLLTWSPTVNALALYQVESDEWVQMEGEVGQGVSGQGMAELALPLNLLGDLRAGDLIKFKLLVEPDGDQIPSAGPAQMLIPDLGGTAVFLEVQDPVGDDYGPGTYIYPNDAVFKDSVFDVQAFSVGTDSENLVINFNFVGPVENPWSSPIGLSLQTMDVYIDTDPGGGTGARKLLPGRNASLEEGFGWEYAIWAEGWTSQVVQSDPDTLEPKDYSEASSSMKIVVDSNQNLVTIRVPLSFLPEGDPATWA</sequence>
<dbReference type="CDD" id="cd10796">
    <property type="entry name" value="GH57N_APU"/>
    <property type="match status" value="1"/>
</dbReference>
<organism evidence="8 9">
    <name type="scientific">Anaerolinea thermophila</name>
    <dbReference type="NCBI Taxonomy" id="167964"/>
    <lineage>
        <taxon>Bacteria</taxon>
        <taxon>Bacillati</taxon>
        <taxon>Chloroflexota</taxon>
        <taxon>Anaerolineae</taxon>
        <taxon>Anaerolineales</taxon>
        <taxon>Anaerolineaceae</taxon>
        <taxon>Anaerolinea</taxon>
    </lineage>
</organism>
<keyword evidence="8" id="KW-0326">Glycosidase</keyword>
<evidence type="ECO:0000256" key="1">
    <source>
        <dbReference type="ARBA" id="ARBA00006821"/>
    </source>
</evidence>
<dbReference type="AlphaFoldDB" id="A0A117LGS9"/>
<feature type="domain" description="Glycoside hydrolase family 57 N-terminal" evidence="6">
    <location>
        <begin position="67"/>
        <end position="495"/>
    </location>
</feature>
<evidence type="ECO:0000313" key="9">
    <source>
        <dbReference type="Proteomes" id="UP000064249"/>
    </source>
</evidence>
<keyword evidence="5" id="KW-0732">Signal</keyword>
<dbReference type="InterPro" id="IPR027291">
    <property type="entry name" value="Glyco_hydro_38_N_sf"/>
</dbReference>
<feature type="region of interest" description="Disordered" evidence="4">
    <location>
        <begin position="27"/>
        <end position="52"/>
    </location>
</feature>
<dbReference type="PANTHER" id="PTHR36306:SF1">
    <property type="entry name" value="ALPHA-AMYLASE-RELATED"/>
    <property type="match status" value="1"/>
</dbReference>
<dbReference type="Pfam" id="PF03065">
    <property type="entry name" value="Glyco_hydro_57"/>
    <property type="match status" value="1"/>
</dbReference>
<comment type="caution">
    <text evidence="8">The sequence shown here is derived from an EMBL/GenBank/DDBJ whole genome shotgun (WGS) entry which is preliminary data.</text>
</comment>
<dbReference type="EMBL" id="LGFU01000044">
    <property type="protein sequence ID" value="KUK46285.1"/>
    <property type="molecule type" value="Genomic_DNA"/>
</dbReference>
<dbReference type="Proteomes" id="UP000064249">
    <property type="component" value="Unassembled WGS sequence"/>
</dbReference>
<dbReference type="InterPro" id="IPR011330">
    <property type="entry name" value="Glyco_hydro/deAcase_b/a-brl"/>
</dbReference>